<organism evidence="1 2">
    <name type="scientific">Elizabethkingia meningoseptica</name>
    <name type="common">Chryseobacterium meningosepticum</name>
    <dbReference type="NCBI Taxonomy" id="238"/>
    <lineage>
        <taxon>Bacteria</taxon>
        <taxon>Pseudomonadati</taxon>
        <taxon>Bacteroidota</taxon>
        <taxon>Flavobacteriia</taxon>
        <taxon>Flavobacteriales</taxon>
        <taxon>Weeksellaceae</taxon>
        <taxon>Elizabethkingia</taxon>
    </lineage>
</organism>
<dbReference type="KEGG" id="emg:BBD33_15085"/>
<evidence type="ECO:0000313" key="1">
    <source>
        <dbReference type="EMBL" id="OOH96590.1"/>
    </source>
</evidence>
<dbReference type="STRING" id="238.BBD35_17360"/>
<dbReference type="EMBL" id="MPOG01000007">
    <property type="protein sequence ID" value="OOH96590.1"/>
    <property type="molecule type" value="Genomic_DNA"/>
</dbReference>
<name>A0A1V3U1R8_ELIME</name>
<comment type="caution">
    <text evidence="1">The sequence shown here is derived from an EMBL/GenBank/DDBJ whole genome shotgun (WGS) entry which is preliminary data.</text>
</comment>
<dbReference type="AlphaFoldDB" id="A0A1V3U1R8"/>
<reference evidence="1 2" key="1">
    <citation type="submission" date="2016-11" db="EMBL/GenBank/DDBJ databases">
        <title>Genome sequence and comparative genomic analysis of clinical strain Elizabethkingia meningoseptica 61421 PRCM.</title>
        <authorList>
            <person name="Wang M."/>
            <person name="Hu S."/>
            <person name="Cao L."/>
            <person name="Jiang T."/>
            <person name="Zhou Y."/>
            <person name="Ming D."/>
        </authorList>
    </citation>
    <scope>NUCLEOTIDE SEQUENCE [LARGE SCALE GENOMIC DNA]</scope>
    <source>
        <strain evidence="1 2">61421 PRCM</strain>
    </source>
</reference>
<dbReference type="Proteomes" id="UP000188947">
    <property type="component" value="Unassembled WGS sequence"/>
</dbReference>
<dbReference type="OrthoDB" id="1263809at2"/>
<sequence>MILINKIQYTNLLGKNKQEIIEILGEGISYYPDNYWFYDIKKYWWGKKKALLLIFGKDGCVKAVNTKTYYFISSVIHV</sequence>
<keyword evidence="2" id="KW-1185">Reference proteome</keyword>
<protein>
    <submittedName>
        <fullName evidence="1">Uncharacterized protein</fullName>
    </submittedName>
</protein>
<dbReference type="RefSeq" id="WP_016200472.1">
    <property type="nucleotide sequence ID" value="NZ_CP014338.1"/>
</dbReference>
<gene>
    <name evidence="1" type="ORF">BMF97_04750</name>
</gene>
<evidence type="ECO:0000313" key="2">
    <source>
        <dbReference type="Proteomes" id="UP000188947"/>
    </source>
</evidence>
<accession>A0A1V3U1R8</accession>
<proteinExistence type="predicted"/>
<dbReference type="GeneID" id="48545090"/>